<feature type="chain" id="PRO_5043347562" evidence="6">
    <location>
        <begin position="26"/>
        <end position="422"/>
    </location>
</feature>
<evidence type="ECO:0000256" key="1">
    <source>
        <dbReference type="ARBA" id="ARBA00007447"/>
    </source>
</evidence>
<dbReference type="Pfam" id="PF00026">
    <property type="entry name" value="Asp"/>
    <property type="match status" value="1"/>
</dbReference>
<dbReference type="InterPro" id="IPR033121">
    <property type="entry name" value="PEPTIDASE_A1"/>
</dbReference>
<keyword evidence="5" id="KW-0645">Protease</keyword>
<dbReference type="InterPro" id="IPR021109">
    <property type="entry name" value="Peptidase_aspartic_dom_sf"/>
</dbReference>
<dbReference type="PRINTS" id="PR00792">
    <property type="entry name" value="PEPSIN"/>
</dbReference>
<keyword evidence="2 4" id="KW-1015">Disulfide bond</keyword>
<accession>A0AAU9G559</accession>
<dbReference type="FunFam" id="2.40.70.10:FF:000004">
    <property type="entry name" value="Pepsin A"/>
    <property type="match status" value="1"/>
</dbReference>
<evidence type="ECO:0000259" key="7">
    <source>
        <dbReference type="PROSITE" id="PS51767"/>
    </source>
</evidence>
<evidence type="ECO:0000313" key="8">
    <source>
        <dbReference type="EMBL" id="BFG02817.1"/>
    </source>
</evidence>
<keyword evidence="5" id="KW-0064">Aspartyl protease</keyword>
<keyword evidence="5" id="KW-0378">Hydrolase</keyword>
<evidence type="ECO:0000256" key="3">
    <source>
        <dbReference type="PIRSR" id="PIRSR601461-1"/>
    </source>
</evidence>
<gene>
    <name evidence="8" type="ORF">DMAD_02224</name>
</gene>
<keyword evidence="6" id="KW-0732">Signal</keyword>
<dbReference type="InterPro" id="IPR001461">
    <property type="entry name" value="Aspartic_peptidase_A1"/>
</dbReference>
<feature type="disulfide bond" evidence="4">
    <location>
        <begin position="126"/>
        <end position="131"/>
    </location>
</feature>
<dbReference type="GO" id="GO:0006508">
    <property type="term" value="P:proteolysis"/>
    <property type="evidence" value="ECO:0007669"/>
    <property type="project" value="UniProtKB-KW"/>
</dbReference>
<dbReference type="EMBL" id="AP029266">
    <property type="protein sequence ID" value="BFG02817.1"/>
    <property type="molecule type" value="Genomic_DNA"/>
</dbReference>
<feature type="disulfide bond" evidence="4">
    <location>
        <begin position="324"/>
        <end position="357"/>
    </location>
</feature>
<evidence type="ECO:0000256" key="4">
    <source>
        <dbReference type="PIRSR" id="PIRSR601461-2"/>
    </source>
</evidence>
<comment type="similarity">
    <text evidence="1 5">Belongs to the peptidase A1 family.</text>
</comment>
<keyword evidence="9" id="KW-1185">Reference proteome</keyword>
<dbReference type="Gene3D" id="2.60.40.1960">
    <property type="match status" value="1"/>
</dbReference>
<sequence length="422" mass="45110">MTSSNTHSKTLVLLALLGLVAGACAAMHRIPVRRSEKFVRTRQSIKAEREHVWRKYNPVQSSISVSSNTSNTVNSSTTASNYSVESLENVLNFQYFGSISIGTPPQTFLVLFDTGSANLWIPSVNCYSLDCYNHQQYFSGDSTTYQANGTVFSITYGSGSVSGILSTDVVTVAGLQIAGQTFGEATTETGTSMGDATFDGIFGMAYASLAVDGVQPPFYNLWNQSLVDAPVFSFYLETNGTQAASYGGELILGGSDASLYVGNLVYAPVSSQAYWQFQMDGVTLGGTTLCTNCQAVADTGTSLLIAPYDIYLTILSLISQELSCTAISSLPTLTITISGVPFQIPPSAYVVQVDSACTLGIEYIQGTDFWILGDIFIGRYYTEFDLGNNRLGFASVNSASALAAPIVHLAALCGLWKLLNLL</sequence>
<reference evidence="8 9" key="1">
    <citation type="submission" date="2024-02" db="EMBL/GenBank/DDBJ databases">
        <title>A chromosome-level genome assembly of Drosophila madeirensis, a fruit fly species endemic to Madeira island.</title>
        <authorList>
            <person name="Tomihara K."/>
            <person name="Llopart A."/>
            <person name="Yamamoto D."/>
        </authorList>
    </citation>
    <scope>NUCLEOTIDE SEQUENCE [LARGE SCALE GENOMIC DNA]</scope>
    <source>
        <strain evidence="8 9">RF1</strain>
    </source>
</reference>
<dbReference type="PROSITE" id="PS51767">
    <property type="entry name" value="PEPTIDASE_A1"/>
    <property type="match status" value="1"/>
</dbReference>
<feature type="domain" description="Peptidase A1" evidence="7">
    <location>
        <begin position="95"/>
        <end position="394"/>
    </location>
</feature>
<protein>
    <submittedName>
        <fullName evidence="8">Pepsin-2B-like</fullName>
    </submittedName>
</protein>
<dbReference type="InterPro" id="IPR001969">
    <property type="entry name" value="Aspartic_peptidase_AS"/>
</dbReference>
<feature type="active site" evidence="3">
    <location>
        <position position="298"/>
    </location>
</feature>
<feature type="active site" evidence="3">
    <location>
        <position position="113"/>
    </location>
</feature>
<dbReference type="AlphaFoldDB" id="A0AAU9G559"/>
<feature type="signal peptide" evidence="6">
    <location>
        <begin position="1"/>
        <end position="25"/>
    </location>
</feature>
<dbReference type="SUPFAM" id="SSF50630">
    <property type="entry name" value="Acid proteases"/>
    <property type="match status" value="1"/>
</dbReference>
<dbReference type="PANTHER" id="PTHR47966:SF51">
    <property type="entry name" value="BETA-SITE APP-CLEAVING ENZYME, ISOFORM A-RELATED"/>
    <property type="match status" value="1"/>
</dbReference>
<evidence type="ECO:0000313" key="9">
    <source>
        <dbReference type="Proteomes" id="UP001500889"/>
    </source>
</evidence>
<proteinExistence type="inferred from homology"/>
<dbReference type="Proteomes" id="UP001500889">
    <property type="component" value="Chromosome A"/>
</dbReference>
<dbReference type="PROSITE" id="PS00141">
    <property type="entry name" value="ASP_PROTEASE"/>
    <property type="match status" value="2"/>
</dbReference>
<dbReference type="PANTHER" id="PTHR47966">
    <property type="entry name" value="BETA-SITE APP-CLEAVING ENZYME, ISOFORM A-RELATED"/>
    <property type="match status" value="1"/>
</dbReference>
<dbReference type="GO" id="GO:0004190">
    <property type="term" value="F:aspartic-type endopeptidase activity"/>
    <property type="evidence" value="ECO:0007669"/>
    <property type="project" value="UniProtKB-KW"/>
</dbReference>
<evidence type="ECO:0000256" key="6">
    <source>
        <dbReference type="SAM" id="SignalP"/>
    </source>
</evidence>
<evidence type="ECO:0000256" key="2">
    <source>
        <dbReference type="ARBA" id="ARBA00023157"/>
    </source>
</evidence>
<organism evidence="8 9">
    <name type="scientific">Drosophila madeirensis</name>
    <name type="common">Fruit fly</name>
    <dbReference type="NCBI Taxonomy" id="30013"/>
    <lineage>
        <taxon>Eukaryota</taxon>
        <taxon>Metazoa</taxon>
        <taxon>Ecdysozoa</taxon>
        <taxon>Arthropoda</taxon>
        <taxon>Hexapoda</taxon>
        <taxon>Insecta</taxon>
        <taxon>Pterygota</taxon>
        <taxon>Neoptera</taxon>
        <taxon>Endopterygota</taxon>
        <taxon>Diptera</taxon>
        <taxon>Brachycera</taxon>
        <taxon>Muscomorpha</taxon>
        <taxon>Ephydroidea</taxon>
        <taxon>Drosophilidae</taxon>
        <taxon>Drosophila</taxon>
        <taxon>Sophophora</taxon>
    </lineage>
</organism>
<dbReference type="Gene3D" id="2.40.70.10">
    <property type="entry name" value="Acid Proteases"/>
    <property type="match status" value="2"/>
</dbReference>
<evidence type="ECO:0000256" key="5">
    <source>
        <dbReference type="RuleBase" id="RU000454"/>
    </source>
</evidence>
<name>A0AAU9G559_DROMD</name>
<dbReference type="GO" id="GO:0005764">
    <property type="term" value="C:lysosome"/>
    <property type="evidence" value="ECO:0007669"/>
    <property type="project" value="TreeGrafter"/>
</dbReference>